<dbReference type="GO" id="GO:0008270">
    <property type="term" value="F:zinc ion binding"/>
    <property type="evidence" value="ECO:0007669"/>
    <property type="project" value="UniProtKB-KW"/>
</dbReference>
<organism evidence="10 11">
    <name type="scientific">Ascosphaera apis ARSEF 7405</name>
    <dbReference type="NCBI Taxonomy" id="392613"/>
    <lineage>
        <taxon>Eukaryota</taxon>
        <taxon>Fungi</taxon>
        <taxon>Dikarya</taxon>
        <taxon>Ascomycota</taxon>
        <taxon>Pezizomycotina</taxon>
        <taxon>Eurotiomycetes</taxon>
        <taxon>Eurotiomycetidae</taxon>
        <taxon>Onygenales</taxon>
        <taxon>Ascosphaeraceae</taxon>
        <taxon>Ascosphaera</taxon>
    </lineage>
</organism>
<feature type="compositionally biased region" description="Low complexity" evidence="8">
    <location>
        <begin position="12"/>
        <end position="36"/>
    </location>
</feature>
<keyword evidence="2" id="KW-0479">Metal-binding</keyword>
<feature type="compositionally biased region" description="Polar residues" evidence="8">
    <location>
        <begin position="50"/>
        <end position="74"/>
    </location>
</feature>
<keyword evidence="4 7" id="KW-0863">Zinc-finger</keyword>
<gene>
    <name evidence="10" type="ORF">AAP_00188</name>
</gene>
<feature type="region of interest" description="Disordered" evidence="8">
    <location>
        <begin position="166"/>
        <end position="292"/>
    </location>
</feature>
<dbReference type="Pfam" id="PF00096">
    <property type="entry name" value="zf-C2H2"/>
    <property type="match status" value="2"/>
</dbReference>
<keyword evidence="3" id="KW-0677">Repeat</keyword>
<dbReference type="PROSITE" id="PS50157">
    <property type="entry name" value="ZINC_FINGER_C2H2_2"/>
    <property type="match status" value="2"/>
</dbReference>
<feature type="region of interest" description="Disordered" evidence="8">
    <location>
        <begin position="1"/>
        <end position="37"/>
    </location>
</feature>
<dbReference type="Gene3D" id="3.30.160.60">
    <property type="entry name" value="Classic Zinc Finger"/>
    <property type="match status" value="2"/>
</dbReference>
<evidence type="ECO:0000256" key="4">
    <source>
        <dbReference type="ARBA" id="ARBA00022771"/>
    </source>
</evidence>
<evidence type="ECO:0000313" key="10">
    <source>
        <dbReference type="EMBL" id="KZZ97927.1"/>
    </source>
</evidence>
<dbReference type="PANTHER" id="PTHR16515">
    <property type="entry name" value="PR DOMAIN ZINC FINGER PROTEIN"/>
    <property type="match status" value="1"/>
</dbReference>
<feature type="compositionally biased region" description="Low complexity" evidence="8">
    <location>
        <begin position="224"/>
        <end position="241"/>
    </location>
</feature>
<dbReference type="AlphaFoldDB" id="A0A168DN31"/>
<feature type="region of interest" description="Disordered" evidence="8">
    <location>
        <begin position="50"/>
        <end position="135"/>
    </location>
</feature>
<reference evidence="10 11" key="1">
    <citation type="journal article" date="2016" name="Genome Biol. Evol.">
        <title>Divergent and convergent evolution of fungal pathogenicity.</title>
        <authorList>
            <person name="Shang Y."/>
            <person name="Xiao G."/>
            <person name="Zheng P."/>
            <person name="Cen K."/>
            <person name="Zhan S."/>
            <person name="Wang C."/>
        </authorList>
    </citation>
    <scope>NUCLEOTIDE SEQUENCE [LARGE SCALE GENOMIC DNA]</scope>
    <source>
        <strain evidence="10 11">ARSEF 7405</strain>
    </source>
</reference>
<dbReference type="Proteomes" id="UP000242877">
    <property type="component" value="Unassembled WGS sequence"/>
</dbReference>
<evidence type="ECO:0000256" key="6">
    <source>
        <dbReference type="ARBA" id="ARBA00023242"/>
    </source>
</evidence>
<proteinExistence type="predicted"/>
<feature type="compositionally biased region" description="Low complexity" evidence="8">
    <location>
        <begin position="633"/>
        <end position="651"/>
    </location>
</feature>
<name>A0A168DN31_9EURO</name>
<feature type="compositionally biased region" description="Polar residues" evidence="8">
    <location>
        <begin position="180"/>
        <end position="216"/>
    </location>
</feature>
<keyword evidence="11" id="KW-1185">Reference proteome</keyword>
<dbReference type="PROSITE" id="PS00028">
    <property type="entry name" value="ZINC_FINGER_C2H2_1"/>
    <property type="match status" value="2"/>
</dbReference>
<dbReference type="EMBL" id="AZGZ01000001">
    <property type="protein sequence ID" value="KZZ97927.1"/>
    <property type="molecule type" value="Genomic_DNA"/>
</dbReference>
<dbReference type="GO" id="GO:0003677">
    <property type="term" value="F:DNA binding"/>
    <property type="evidence" value="ECO:0007669"/>
    <property type="project" value="UniProtKB-KW"/>
</dbReference>
<dbReference type="OrthoDB" id="6077919at2759"/>
<sequence length="651" mass="66969">MALQAQLHIQLPSSSSNPAAAGSGRSSLSYPLSSGSHAYDRSSLHHFNYRSSQSHSNENNSLGLGALTSSSNHHSSWPTPTSQQSQGSLYDTAPSTTLPPSSGPSLASIPPPSSDTGPILSSDAEPSGSYGRSMNMSTAMMNSRSTSYSSTGDSHSVHVTTAPMTAVSASSPGPFHPTYSLRSNQAQSHDQSQNYDNSSYSTMEFTTTPPAESGVSQAPPALKSTSMPNSFSSSSLLNPSTDCHMPISGIGQSHSSALTPGLATGTGSTSSTRTSIASTSSSANTPLSPITPLTPVSTSSGFYSNSLSAPTSDVSNGLLPIRVSSSLPMSHEVENYMNYHPDMKGRMHSVSLPTPSVAVNGGNHGLSIHNGSVSVNNMGHPVSAMTAGPTSAPLPARHFSLPSLPHADYRTSQPYSTSPNSLTAPINHIGSDDNAKHAAMMRGHAGPAGSTQSGVSLGLSLGTHSHGLDQNLHHDSSDMASLSQRSLPSGGSSHPHLPYIMQSYSGRPVMGQNVGLGMNMNMGLGLSGPGGFNPGASNQSVAAAAAAAMAMGTGHPGSAAARAAAAAATTTGTSKKHKCKVCDKRFTRPSSLQTHMYSHTGEKPFTCDYENCGRQFSVVSNLRRHKKVHKGVSPSAASSNANGNTSPCVSR</sequence>
<dbReference type="SUPFAM" id="SSF57667">
    <property type="entry name" value="beta-beta-alpha zinc fingers"/>
    <property type="match status" value="1"/>
</dbReference>
<dbReference type="FunFam" id="3.30.160.60:FF:001102">
    <property type="entry name" value="Transcription factor IIIA"/>
    <property type="match status" value="1"/>
</dbReference>
<evidence type="ECO:0000256" key="8">
    <source>
        <dbReference type="SAM" id="MobiDB-lite"/>
    </source>
</evidence>
<dbReference type="GO" id="GO:0005634">
    <property type="term" value="C:nucleus"/>
    <property type="evidence" value="ECO:0007669"/>
    <property type="project" value="UniProtKB-SubCell"/>
</dbReference>
<keyword evidence="6" id="KW-0539">Nucleus</keyword>
<feature type="region of interest" description="Disordered" evidence="8">
    <location>
        <begin position="405"/>
        <end position="494"/>
    </location>
</feature>
<feature type="compositionally biased region" description="Polar residues" evidence="8">
    <location>
        <begin position="410"/>
        <end position="424"/>
    </location>
</feature>
<evidence type="ECO:0000256" key="5">
    <source>
        <dbReference type="ARBA" id="ARBA00022833"/>
    </source>
</evidence>
<evidence type="ECO:0000256" key="3">
    <source>
        <dbReference type="ARBA" id="ARBA00022737"/>
    </source>
</evidence>
<evidence type="ECO:0000259" key="9">
    <source>
        <dbReference type="PROSITE" id="PS50157"/>
    </source>
</evidence>
<feature type="compositionally biased region" description="Polar residues" evidence="8">
    <location>
        <begin position="478"/>
        <end position="492"/>
    </location>
</feature>
<comment type="caution">
    <text evidence="10">The sequence shown here is derived from an EMBL/GenBank/DDBJ whole genome shotgun (WGS) entry which is preliminary data.</text>
</comment>
<feature type="compositionally biased region" description="Low complexity" evidence="8">
    <location>
        <begin position="449"/>
        <end position="465"/>
    </location>
</feature>
<accession>A0A168DN31</accession>
<comment type="subcellular location">
    <subcellularLocation>
        <location evidence="1">Nucleus</location>
    </subcellularLocation>
</comment>
<protein>
    <submittedName>
        <fullName evidence="10">Zinc finger, C2H2-type/integrase, DNA-binding protein</fullName>
    </submittedName>
</protein>
<feature type="compositionally biased region" description="Low complexity" evidence="8">
    <location>
        <begin position="256"/>
        <end position="285"/>
    </location>
</feature>
<dbReference type="VEuPathDB" id="FungiDB:AAP_00188"/>
<feature type="domain" description="C2H2-type" evidence="9">
    <location>
        <begin position="577"/>
        <end position="604"/>
    </location>
</feature>
<dbReference type="InterPro" id="IPR013087">
    <property type="entry name" value="Znf_C2H2_type"/>
</dbReference>
<dbReference type="GO" id="GO:0010468">
    <property type="term" value="P:regulation of gene expression"/>
    <property type="evidence" value="ECO:0007669"/>
    <property type="project" value="TreeGrafter"/>
</dbReference>
<dbReference type="PANTHER" id="PTHR16515:SF20">
    <property type="entry name" value="PR DOMAIN ZINC FINGER PROTEIN 12"/>
    <property type="match status" value="1"/>
</dbReference>
<dbReference type="FunFam" id="3.30.160.60:FF:000793">
    <property type="entry name" value="C2H2 finger domain protein FlbC"/>
    <property type="match status" value="1"/>
</dbReference>
<evidence type="ECO:0000256" key="7">
    <source>
        <dbReference type="PROSITE-ProRule" id="PRU00042"/>
    </source>
</evidence>
<dbReference type="InterPro" id="IPR050331">
    <property type="entry name" value="Zinc_finger"/>
</dbReference>
<feature type="compositionally biased region" description="Low complexity" evidence="8">
    <location>
        <begin position="75"/>
        <end position="108"/>
    </location>
</feature>
<feature type="region of interest" description="Disordered" evidence="8">
    <location>
        <begin position="629"/>
        <end position="651"/>
    </location>
</feature>
<evidence type="ECO:0000256" key="2">
    <source>
        <dbReference type="ARBA" id="ARBA00022723"/>
    </source>
</evidence>
<dbReference type="InterPro" id="IPR036236">
    <property type="entry name" value="Znf_C2H2_sf"/>
</dbReference>
<evidence type="ECO:0000313" key="11">
    <source>
        <dbReference type="Proteomes" id="UP000242877"/>
    </source>
</evidence>
<keyword evidence="10" id="KW-0238">DNA-binding</keyword>
<feature type="domain" description="C2H2-type" evidence="9">
    <location>
        <begin position="605"/>
        <end position="634"/>
    </location>
</feature>
<evidence type="ECO:0000256" key="1">
    <source>
        <dbReference type="ARBA" id="ARBA00004123"/>
    </source>
</evidence>
<dbReference type="SMART" id="SM00355">
    <property type="entry name" value="ZnF_C2H2"/>
    <property type="match status" value="2"/>
</dbReference>
<keyword evidence="5" id="KW-0862">Zinc</keyword>